<comment type="caution">
    <text evidence="4">The sequence shown here is derived from an EMBL/GenBank/DDBJ whole genome shotgun (WGS) entry which is preliminary data.</text>
</comment>
<feature type="domain" description="Protein ENHANCED DISEASE RESISTANCE 2 C-terminal" evidence="3">
    <location>
        <begin position="560"/>
        <end position="769"/>
    </location>
</feature>
<feature type="region of interest" description="Disordered" evidence="1">
    <location>
        <begin position="511"/>
        <end position="532"/>
    </location>
</feature>
<feature type="transmembrane region" description="Helical" evidence="2">
    <location>
        <begin position="114"/>
        <end position="134"/>
    </location>
</feature>
<feature type="compositionally biased region" description="Acidic residues" evidence="1">
    <location>
        <begin position="22"/>
        <end position="32"/>
    </location>
</feature>
<feature type="compositionally biased region" description="Low complexity" evidence="1">
    <location>
        <begin position="167"/>
        <end position="177"/>
    </location>
</feature>
<keyword evidence="2" id="KW-0472">Membrane</keyword>
<dbReference type="PANTHER" id="PTHR12136:SF41">
    <property type="entry name" value="PLECKSTRIN HOMOLOGY (PH) AND LIPID-BINDING START DOMAINS-CONTAINING PROTEIN"/>
    <property type="match status" value="1"/>
</dbReference>
<evidence type="ECO:0000256" key="2">
    <source>
        <dbReference type="SAM" id="Phobius"/>
    </source>
</evidence>
<feature type="transmembrane region" description="Helical" evidence="2">
    <location>
        <begin position="79"/>
        <end position="102"/>
    </location>
</feature>
<protein>
    <recommendedName>
        <fullName evidence="3">Protein ENHANCED DISEASE RESISTANCE 2 C-terminal domain-containing protein</fullName>
    </recommendedName>
</protein>
<dbReference type="PANTHER" id="PTHR12136">
    <property type="entry name" value="ENHANCED DISEASE RESISTANCE-RELATED"/>
    <property type="match status" value="1"/>
</dbReference>
<dbReference type="InterPro" id="IPR045096">
    <property type="entry name" value="EDR2-like"/>
</dbReference>
<keyword evidence="2" id="KW-0812">Transmembrane</keyword>
<dbReference type="Proteomes" id="UP000572268">
    <property type="component" value="Unassembled WGS sequence"/>
</dbReference>
<keyword evidence="2" id="KW-1133">Transmembrane helix</keyword>
<gene>
    <name evidence="4" type="ORF">FOL46_002641</name>
</gene>
<feature type="compositionally biased region" description="Polar residues" evidence="1">
    <location>
        <begin position="1"/>
        <end position="11"/>
    </location>
</feature>
<feature type="region of interest" description="Disordered" evidence="1">
    <location>
        <begin position="1"/>
        <end position="36"/>
    </location>
</feature>
<evidence type="ECO:0000313" key="5">
    <source>
        <dbReference type="Proteomes" id="UP000572268"/>
    </source>
</evidence>
<dbReference type="AlphaFoldDB" id="A0A7J6M6R5"/>
<evidence type="ECO:0000313" key="4">
    <source>
        <dbReference type="EMBL" id="KAF4667179.1"/>
    </source>
</evidence>
<reference evidence="4 5" key="1">
    <citation type="submission" date="2020-04" db="EMBL/GenBank/DDBJ databases">
        <title>Perkinsus olseni comparative genomics.</title>
        <authorList>
            <person name="Bogema D.R."/>
        </authorList>
    </citation>
    <scope>NUCLEOTIDE SEQUENCE [LARGE SCALE GENOMIC DNA]</scope>
    <source>
        <strain evidence="4">ATCC PRA-31</strain>
    </source>
</reference>
<feature type="region of interest" description="Disordered" evidence="1">
    <location>
        <begin position="346"/>
        <end position="371"/>
    </location>
</feature>
<feature type="compositionally biased region" description="Basic and acidic residues" evidence="1">
    <location>
        <begin position="12"/>
        <end position="21"/>
    </location>
</feature>
<proteinExistence type="predicted"/>
<accession>A0A7J6M6R5</accession>
<dbReference type="EMBL" id="JABANN010000187">
    <property type="protein sequence ID" value="KAF4667179.1"/>
    <property type="molecule type" value="Genomic_DNA"/>
</dbReference>
<organism evidence="4 5">
    <name type="scientific">Perkinsus olseni</name>
    <name type="common">Perkinsus atlanticus</name>
    <dbReference type="NCBI Taxonomy" id="32597"/>
    <lineage>
        <taxon>Eukaryota</taxon>
        <taxon>Sar</taxon>
        <taxon>Alveolata</taxon>
        <taxon>Perkinsozoa</taxon>
        <taxon>Perkinsea</taxon>
        <taxon>Perkinsida</taxon>
        <taxon>Perkinsidae</taxon>
        <taxon>Perkinsus</taxon>
    </lineage>
</organism>
<sequence>MPGDSLSSSSKDIPEEKRQSTDSEEEVDEGDERIEKEIVYQIDKARRKGRGKSWKDDPDDEYEQEYLASLKSETKQKSYIGAATGGVAAAVGTFAVVFRAAWDSSLVASSYYRLVFTSPLAVVGAAAVGAGTAWKYMRDRGQREVKAAEGDMCTSDHSGDVNQTMFGSDGSKGSSRGHSGKVSEVEGMLSGGRPSLKRLKFLVSWAKLQVEESMPYVQRALSSGDNARATQQALRLEKILDEVIMSFSPWVQQQYLVRAEKDKAKQQRGMRLIRIHLAPLYRFLGGEAVYKAVSFCNAEFLARWESGDVDPDSVLQRCRGVFPTVLETVVIIRSAAAAATLGASSAKASNKASHRGHSKSGDGDVAQRSRSGSLLGGWSTLADRRKVGGSRGVPRGVVSAFEEVSLKGSREDVTEFLSSSLVHAHWVHRKASSSSSMAAAARDEGVKPSKPTAAPSEGLAAGAALDDEEEEVQPVEFPPLGAELELDVDQYYSASEGEESDGEAEKFRRLRLRSGGDSSKDKDASLSSPKMAGEAVKVEDVLGCKEGPQQSDDETAENTWGPIDCSTMNVRGGTYLVDRLKQPSEGAIMKLESFDLFYTDSEVRCAVEEPRCVAHWLWKQNPERFFFIINWRMFPLQLAVTYSVDLNGALFTSDEPYAVAFRRYIQLNDADRNSKLKVIPRVVEGPWLVKKAVGQTPTIIGRKLVTEHHSGVRCVEASIDVFSSVAAKHTLSLVVGAAKKLVIDVGFVIEGQCDDELPERLIGGFRIRYPDLTLTRKIHCSEQ</sequence>
<feature type="region of interest" description="Disordered" evidence="1">
    <location>
        <begin position="432"/>
        <end position="459"/>
    </location>
</feature>
<dbReference type="InterPro" id="IPR009769">
    <property type="entry name" value="EDR2_C"/>
</dbReference>
<name>A0A7J6M6R5_PEROL</name>
<evidence type="ECO:0000256" key="1">
    <source>
        <dbReference type="SAM" id="MobiDB-lite"/>
    </source>
</evidence>
<dbReference type="Pfam" id="PF07059">
    <property type="entry name" value="EDR2_C"/>
    <property type="match status" value="1"/>
</dbReference>
<feature type="region of interest" description="Disordered" evidence="1">
    <location>
        <begin position="166"/>
        <end position="187"/>
    </location>
</feature>
<evidence type="ECO:0000259" key="3">
    <source>
        <dbReference type="Pfam" id="PF07059"/>
    </source>
</evidence>